<dbReference type="InterPro" id="IPR013783">
    <property type="entry name" value="Ig-like_fold"/>
</dbReference>
<evidence type="ECO:0000256" key="4">
    <source>
        <dbReference type="ARBA" id="ARBA00022490"/>
    </source>
</evidence>
<evidence type="ECO:0000256" key="9">
    <source>
        <dbReference type="ARBA" id="ARBA00023273"/>
    </source>
</evidence>
<dbReference type="InterPro" id="IPR036439">
    <property type="entry name" value="Dockerin_dom_sf"/>
</dbReference>
<evidence type="ECO:0000256" key="5">
    <source>
        <dbReference type="ARBA" id="ARBA00022670"/>
    </source>
</evidence>
<dbReference type="Gene3D" id="2.60.40.4070">
    <property type="match status" value="1"/>
</dbReference>
<keyword evidence="5 10" id="KW-0645">Protease</keyword>
<dbReference type="GO" id="GO:0005737">
    <property type="term" value="C:cytoplasm"/>
    <property type="evidence" value="ECO:0007669"/>
    <property type="project" value="UniProtKB-SubCell"/>
</dbReference>
<evidence type="ECO:0000256" key="7">
    <source>
        <dbReference type="ARBA" id="ARBA00022825"/>
    </source>
</evidence>
<dbReference type="CDD" id="cd00063">
    <property type="entry name" value="FN3"/>
    <property type="match status" value="1"/>
</dbReference>
<dbReference type="CDD" id="cd07485">
    <property type="entry name" value="Peptidases_S8_Fervidolysin_like"/>
    <property type="match status" value="1"/>
</dbReference>
<dbReference type="NCBIfam" id="NF012200">
    <property type="entry name" value="choice_anch_D"/>
    <property type="match status" value="2"/>
</dbReference>
<evidence type="ECO:0000256" key="2">
    <source>
        <dbReference type="ARBA" id="ARBA00004496"/>
    </source>
</evidence>
<dbReference type="HOGENOM" id="CLU_229631_0_0_10"/>
<dbReference type="InterPro" id="IPR015500">
    <property type="entry name" value="Peptidase_S8_subtilisin-rel"/>
</dbReference>
<feature type="domain" description="Fibronectin type-III" evidence="12">
    <location>
        <begin position="508"/>
        <end position="610"/>
    </location>
</feature>
<keyword evidence="6 10" id="KW-0378">Hydrolase</keyword>
<dbReference type="SUPFAM" id="SSF52743">
    <property type="entry name" value="Subtilisin-like"/>
    <property type="match status" value="1"/>
</dbReference>
<sequence>MNTTVRGEGSVLRSWMSILGAALTLFVAASFFAGTALGQGADPPDTSLEQEGEGTWHDDVLRVKVAPDVADQATPMKRNGVATLGVESIDALNREYDAVSIEPLFDVGGEYEERHREYGLHRWYEIRLADGKASADADIEAAMSAYSNASAVSVAEGKARAEQHVVEDSRAPVTSLLDPLPGTPDDPLYGDQYGFQNIEAEGGWSTRTGDTTVVVSIHDSGITGNFDGNETTVNHPDLQPNVWYGGDPSDGSVHGKNFAGDPANLVDNTNGHGTHVTGTVAAVTNNAFGVAGTAGGNGEFANGRGTGIRYMVIPNLGEPDAYVYAADNGAVVSQNSWGYTSPGIFPQSLQDAIDYFIDNGGGDHLDGGIVVFSAGNDSDNGDWFPAAYDPIVSVASTDQNDNVSSFSNYGEWVDIAAPGTAILSTWIAGQGSVEENFEFLSGTSMAAPHVSGAAALVVSEFSDVSSPEQVESILEESADDVGATLDIGAGRLNLAQALQEDDGNAPAAITDLSVSDVASAHVDLQWTVPDGEPTVYDIRYSTDPIETDQDFQNATQVSDPPSPSAPGDTDEATVEGLTPGTEYFFAIKSSDTFGNTSGLSNVASATTENAPAIAVDPESVSQTLNTGESGSDNFAISNVGEDTLSFALQAGTGGSDIADPIGEPTELRSLAGALPPRLEQMEANQPQDRFSSSETTYEAEEGAVQQQSTEVEGRPLAKLLDEVGTTGFGNDIFNEEYEIYSFDLGVPSDLTQVDDGVNSFAGNFIQGNNEEIYWIDNADNNLKTYALDDGTVETIGELNPQSSDPGWTDLETDYSTGTTYVTTTSALYELDPENAELTLVGEFSGGLLPVAFAVDDEGQGYLHDIQGDNILTVDLETAETEVLGSTGIDANFAQSMTYDHAIDQLLMAAYKGSTASVPAELREVNMETGNTELIAPIGPEGEPNELGWFATPGPSFQWLTAEPTEGEVAAGDPGEEITLTFETIADDENANDLVGGLAYSGNVQIESNDPGTPVEEVPVTLTVEGNPAISVDESLDFGEVFAGTTGRDTLTVTNASDDAILQVASIELSGDDTPFSVADASPFVLDPGQSGSVPLVFEPTENGSFETTLSFQNSATGTQEVTITGQGSPFVSIAPDELNQEIDLTTGDSTATQEFTITNEFSESLPFSVVIEALEGEGAMDITPKLADKELRRWRQLQQAPSQLASDGEPAEPSLGPAPDGGATTSSAAARLLDGPQVLDETGVTAYGAEVLAPEIVAFDTGLPGEFTVVDEGVDSYAGNFTLGNNEEIYWIDNTDNNLKTYALEDGTVETIGELNPEGSDVTWSDMETDPTDGTTYVTAGEGNTNRLYELDVENAELDLVGEYASGDAVVALAIDGEGNAYAHEIVNDEILSVDLETADSEVIGPTGIDANFAQSMTYDKETGQVLMAALHDCFIGCAAGTLRQVNRETGNTTLIGSFPEAGSDELGWMATPGLGIPWLATNLEQGTVPAGATLQLEAQFDATQFEEGDYEAQISIVGDELQGDPSESVPVSLTVEAAPVAFVSKDSLGYGQLFEQDTSSTQMVTLRNDGAADMTITDVSIDSENFFFEEESEFTLGPGDAKIFDVAFTPQSVGEFSATMTIKGEEISTREVTLVGEGTPAPELALDPQGFDKQAYVGQTQEETVAVTNVGDALLDCDLAVLPSQPPVEDVLLSEEGFGGEFPPEGGWFRAGANNGQNWRQGDIGSPAESPEAEFYWSPSTEGTQRLVTPQLNTEGKSELVVEFVHLINAFTAGEFKVRLESTGDGGETWTTVKEFPAQDVGPISEQIVIENEDVGSDEFHLAWTFEGDSFNINWWSVDDVRVFAGSEWLAVDQTTGTLDPSESDTLGLDVDATVPGLTEGTYQSGLGFTTNDPLAETAALPFTLDVIEALSVTPEHSDGDDEVFPSETYTLNMNVESLDDLEVFSYQMEMGFNTDRMQVQEVTTEGTLSEGLTLTSNIDNEAGVVTIAAADDGLNSNSTGSGESDDGAALFDIEGEGVLVSIEATGQPDHGEMVMDMQNVVFNEGQPPATPVNDTMEVVPLYGDTDLNLGIGAGDAGDALDFVVGLTDLIEAQQTHADVSGDGDVSALDASLILQRTVGGIPCFPVEAGCEQGTEALATTSKSSSKATASFAWGEVTEPKQATSAESEKMQLPLVLNQAGQSVRAIDVTTKVDPDKVAVNDMAAQLPDDWRAVHHVSDDGTLKISMAGTTPISNAGKVATLTMERKESDATLEMGGNVTVNEGAAQKLETKSIVSIPDEFALEGAYPNPFRQAATLEMDLPQKANVTVEVYDLLGRKVQTAHRGEMAAGSGRTVQISGSDLSSGTYFYRARVEMDGNRVTETGKMTVVR</sequence>
<dbReference type="SUPFAM" id="SSF63825">
    <property type="entry name" value="YWTD domain"/>
    <property type="match status" value="1"/>
</dbReference>
<dbReference type="PANTHER" id="PTHR43806:SF11">
    <property type="entry name" value="CEREVISIN-RELATED"/>
    <property type="match status" value="1"/>
</dbReference>
<keyword evidence="4" id="KW-0963">Cytoplasm</keyword>
<accession>D5HBP1</accession>
<evidence type="ECO:0000256" key="3">
    <source>
        <dbReference type="ARBA" id="ARBA00011073"/>
    </source>
</evidence>
<feature type="active site" description="Charge relay system" evidence="10">
    <location>
        <position position="219"/>
    </location>
</feature>
<dbReference type="InterPro" id="IPR023828">
    <property type="entry name" value="Peptidase_S8_Ser-AS"/>
</dbReference>
<feature type="active site" description="Charge relay system" evidence="10">
    <location>
        <position position="272"/>
    </location>
</feature>
<evidence type="ECO:0000256" key="8">
    <source>
        <dbReference type="ARBA" id="ARBA00023069"/>
    </source>
</evidence>
<dbReference type="Pfam" id="PF00082">
    <property type="entry name" value="Peptidase_S8"/>
    <property type="match status" value="1"/>
</dbReference>
<proteinExistence type="inferred from homology"/>
<comment type="subcellular location">
    <subcellularLocation>
        <location evidence="1">Cell projection</location>
        <location evidence="1">Cilium</location>
    </subcellularLocation>
    <subcellularLocation>
        <location evidence="2">Cytoplasm</location>
    </subcellularLocation>
</comment>
<dbReference type="InterPro" id="IPR036852">
    <property type="entry name" value="Peptidase_S8/S53_dom_sf"/>
</dbReference>
<name>D5HBP1_SALRM</name>
<dbReference type="PROSITE" id="PS50853">
    <property type="entry name" value="FN3"/>
    <property type="match status" value="1"/>
</dbReference>
<comment type="similarity">
    <text evidence="3 10">Belongs to the peptidase S8 family.</text>
</comment>
<dbReference type="InterPro" id="IPR031549">
    <property type="entry name" value="ASH"/>
</dbReference>
<dbReference type="KEGG" id="srm:SRM_02525"/>
<dbReference type="SMART" id="SM00060">
    <property type="entry name" value="FN3"/>
    <property type="match status" value="1"/>
</dbReference>
<keyword evidence="8" id="KW-0969">Cilium</keyword>
<dbReference type="InterPro" id="IPR053879">
    <property type="entry name" value="HYDIN_VesB_CFA65-like_Ig"/>
</dbReference>
<dbReference type="Pfam" id="PF22544">
    <property type="entry name" value="HYDIN_VesB_CFA65-like_Ig"/>
    <property type="match status" value="1"/>
</dbReference>
<feature type="region of interest" description="Disordered" evidence="11">
    <location>
        <begin position="552"/>
        <end position="573"/>
    </location>
</feature>
<dbReference type="Gene3D" id="3.40.50.200">
    <property type="entry name" value="Peptidase S8/S53 domain"/>
    <property type="match status" value="1"/>
</dbReference>
<dbReference type="InterPro" id="IPR026444">
    <property type="entry name" value="Secre_tail"/>
</dbReference>
<dbReference type="InterPro" id="IPR003961">
    <property type="entry name" value="FN3_dom"/>
</dbReference>
<feature type="region of interest" description="Disordered" evidence="11">
    <location>
        <begin position="1198"/>
        <end position="1226"/>
    </location>
</feature>
<dbReference type="PRINTS" id="PR00723">
    <property type="entry name" value="SUBTILISIN"/>
</dbReference>
<dbReference type="PROSITE" id="PS00137">
    <property type="entry name" value="SUBTILASE_HIS"/>
    <property type="match status" value="1"/>
</dbReference>
<evidence type="ECO:0000256" key="6">
    <source>
        <dbReference type="ARBA" id="ARBA00022801"/>
    </source>
</evidence>
<dbReference type="Gene3D" id="1.10.1330.10">
    <property type="entry name" value="Dockerin domain"/>
    <property type="match status" value="1"/>
</dbReference>
<protein>
    <submittedName>
        <fullName evidence="13">Peptidase families S8 and S53 domain protein</fullName>
    </submittedName>
</protein>
<evidence type="ECO:0000256" key="1">
    <source>
        <dbReference type="ARBA" id="ARBA00004138"/>
    </source>
</evidence>
<reference evidence="13 14" key="1">
    <citation type="journal article" date="2010" name="ISME J.">
        <title>Fine-scale evolution: genomic, phenotypic and ecological differentiation in two coexisting Salinibacter ruber strains.</title>
        <authorList>
            <person name="Pena A."/>
            <person name="Teeling H."/>
            <person name="Huerta-Cepas J."/>
            <person name="Santos F."/>
            <person name="Yarza P."/>
            <person name="Brito-Echeverria J."/>
            <person name="Lucio M."/>
            <person name="Schmitt-Kopplin P."/>
            <person name="Meseguer I."/>
            <person name="Schenowitz C."/>
            <person name="Dossat C."/>
            <person name="Barbe V."/>
            <person name="Dopazo J."/>
            <person name="Rossello-Mora R."/>
            <person name="Schuler M."/>
            <person name="Glockner F.O."/>
            <person name="Amann R."/>
            <person name="Gabaldon T."/>
            <person name="Anton J."/>
        </authorList>
    </citation>
    <scope>NUCLEOTIDE SEQUENCE [LARGE SCALE GENOMIC DNA]</scope>
    <source>
        <strain evidence="13 14">M8</strain>
    </source>
</reference>
<dbReference type="SUPFAM" id="SSF49265">
    <property type="entry name" value="Fibronectin type III"/>
    <property type="match status" value="1"/>
</dbReference>
<dbReference type="PANTHER" id="PTHR43806">
    <property type="entry name" value="PEPTIDASE S8"/>
    <property type="match status" value="1"/>
</dbReference>
<keyword evidence="9" id="KW-0966">Cell projection</keyword>
<evidence type="ECO:0000313" key="14">
    <source>
        <dbReference type="Proteomes" id="UP000000933"/>
    </source>
</evidence>
<dbReference type="NCBIfam" id="TIGR04183">
    <property type="entry name" value="Por_Secre_tail"/>
    <property type="match status" value="1"/>
</dbReference>
<dbReference type="Gene3D" id="2.60.40.680">
    <property type="match status" value="2"/>
</dbReference>
<keyword evidence="7 10" id="KW-0720">Serine protease</keyword>
<dbReference type="Pfam" id="PF15780">
    <property type="entry name" value="ASH"/>
    <property type="match status" value="1"/>
</dbReference>
<gene>
    <name evidence="13" type="ordered locus">SRM_02525</name>
</gene>
<dbReference type="Proteomes" id="UP000000933">
    <property type="component" value="Chromosome"/>
</dbReference>
<dbReference type="InterPro" id="IPR000209">
    <property type="entry name" value="Peptidase_S8/S53_dom"/>
</dbReference>
<dbReference type="PROSITE" id="PS00138">
    <property type="entry name" value="SUBTILASE_SER"/>
    <property type="match status" value="1"/>
</dbReference>
<dbReference type="GO" id="GO:0004252">
    <property type="term" value="F:serine-type endopeptidase activity"/>
    <property type="evidence" value="ECO:0007669"/>
    <property type="project" value="UniProtKB-UniRule"/>
</dbReference>
<dbReference type="InterPro" id="IPR036116">
    <property type="entry name" value="FN3_sf"/>
</dbReference>
<dbReference type="Gene3D" id="2.60.120.260">
    <property type="entry name" value="Galactose-binding domain-like"/>
    <property type="match status" value="1"/>
</dbReference>
<reference evidence="14" key="2">
    <citation type="submission" date="2010-04" db="EMBL/GenBank/DDBJ databases">
        <title>Genome sequence of Salinibacter ruber M8.</title>
        <authorList>
            <consortium name="Genoscope"/>
        </authorList>
    </citation>
    <scope>NUCLEOTIDE SEQUENCE [LARGE SCALE GENOMIC DNA]</scope>
    <source>
        <strain evidence="14">M8</strain>
    </source>
</reference>
<dbReference type="InterPro" id="IPR050131">
    <property type="entry name" value="Peptidase_S8_subtilisin-like"/>
</dbReference>
<dbReference type="Gene3D" id="2.60.40.10">
    <property type="entry name" value="Immunoglobulins"/>
    <property type="match status" value="3"/>
</dbReference>
<dbReference type="GO" id="GO:0006508">
    <property type="term" value="P:proteolysis"/>
    <property type="evidence" value="ECO:0007669"/>
    <property type="project" value="UniProtKB-KW"/>
</dbReference>
<dbReference type="GO" id="GO:0000272">
    <property type="term" value="P:polysaccharide catabolic process"/>
    <property type="evidence" value="ECO:0007669"/>
    <property type="project" value="InterPro"/>
</dbReference>
<dbReference type="SUPFAM" id="SSF63446">
    <property type="entry name" value="Type I dockerin domain"/>
    <property type="match status" value="1"/>
</dbReference>
<feature type="active site" description="Charge relay system" evidence="10">
    <location>
        <position position="444"/>
    </location>
</feature>
<evidence type="ECO:0000313" key="13">
    <source>
        <dbReference type="EMBL" id="CBH25446.1"/>
    </source>
</evidence>
<evidence type="ECO:0000256" key="11">
    <source>
        <dbReference type="SAM" id="MobiDB-lite"/>
    </source>
</evidence>
<dbReference type="EMBL" id="FP565814">
    <property type="protein sequence ID" value="CBH25446.1"/>
    <property type="molecule type" value="Genomic_DNA"/>
</dbReference>
<evidence type="ECO:0000256" key="10">
    <source>
        <dbReference type="PROSITE-ProRule" id="PRU01240"/>
    </source>
</evidence>
<dbReference type="Pfam" id="PF00041">
    <property type="entry name" value="fn3"/>
    <property type="match status" value="1"/>
</dbReference>
<organism evidence="13 14">
    <name type="scientific">Salinibacter ruber (strain M8)</name>
    <dbReference type="NCBI Taxonomy" id="761659"/>
    <lineage>
        <taxon>Bacteria</taxon>
        <taxon>Pseudomonadati</taxon>
        <taxon>Rhodothermota</taxon>
        <taxon>Rhodothermia</taxon>
        <taxon>Rhodothermales</taxon>
        <taxon>Salinibacteraceae</taxon>
        <taxon>Salinibacter</taxon>
    </lineage>
</organism>
<dbReference type="Pfam" id="PF18962">
    <property type="entry name" value="Por_Secre_tail"/>
    <property type="match status" value="1"/>
</dbReference>
<dbReference type="InterPro" id="IPR034063">
    <property type="entry name" value="Fervidolysin_dom"/>
</dbReference>
<dbReference type="SUPFAM" id="SSF101898">
    <property type="entry name" value="NHL repeat"/>
    <property type="match status" value="1"/>
</dbReference>
<evidence type="ECO:0000259" key="12">
    <source>
        <dbReference type="PROSITE" id="PS50853"/>
    </source>
</evidence>
<dbReference type="InterPro" id="IPR022398">
    <property type="entry name" value="Peptidase_S8_His-AS"/>
</dbReference>
<dbReference type="PROSITE" id="PS51892">
    <property type="entry name" value="SUBTILASE"/>
    <property type="match status" value="1"/>
</dbReference>